<feature type="region of interest" description="Disordered" evidence="1">
    <location>
        <begin position="901"/>
        <end position="926"/>
    </location>
</feature>
<dbReference type="Proteomes" id="UP000654075">
    <property type="component" value="Unassembled WGS sequence"/>
</dbReference>
<feature type="non-terminal residue" evidence="3">
    <location>
        <position position="1"/>
    </location>
</feature>
<feature type="compositionally biased region" description="Basic and acidic residues" evidence="1">
    <location>
        <begin position="910"/>
        <end position="926"/>
    </location>
</feature>
<dbReference type="EMBL" id="CAJNNV010026341">
    <property type="protein sequence ID" value="CAE8617949.1"/>
    <property type="molecule type" value="Genomic_DNA"/>
</dbReference>
<dbReference type="PANTHER" id="PTHR14911:SF13">
    <property type="entry name" value="TRNA (GUANINE(6)-N2)-METHYLTRANSFERASE THUMP3"/>
    <property type="match status" value="1"/>
</dbReference>
<feature type="compositionally biased region" description="Gly residues" evidence="1">
    <location>
        <begin position="534"/>
        <end position="545"/>
    </location>
</feature>
<dbReference type="CDD" id="cd02440">
    <property type="entry name" value="AdoMet_MTases"/>
    <property type="match status" value="1"/>
</dbReference>
<evidence type="ECO:0000256" key="1">
    <source>
        <dbReference type="SAM" id="MobiDB-lite"/>
    </source>
</evidence>
<reference evidence="3" key="1">
    <citation type="submission" date="2021-02" db="EMBL/GenBank/DDBJ databases">
        <authorList>
            <person name="Dougan E. K."/>
            <person name="Rhodes N."/>
            <person name="Thang M."/>
            <person name="Chan C."/>
        </authorList>
    </citation>
    <scope>NUCLEOTIDE SEQUENCE</scope>
</reference>
<dbReference type="PANTHER" id="PTHR14911">
    <property type="entry name" value="THUMP DOMAIN-CONTAINING"/>
    <property type="match status" value="1"/>
</dbReference>
<organism evidence="3 4">
    <name type="scientific">Polarella glacialis</name>
    <name type="common">Dinoflagellate</name>
    <dbReference type="NCBI Taxonomy" id="89957"/>
    <lineage>
        <taxon>Eukaryota</taxon>
        <taxon>Sar</taxon>
        <taxon>Alveolata</taxon>
        <taxon>Dinophyceae</taxon>
        <taxon>Suessiales</taxon>
        <taxon>Suessiaceae</taxon>
        <taxon>Polarella</taxon>
    </lineage>
</organism>
<comment type="caution">
    <text evidence="3">The sequence shown here is derived from an EMBL/GenBank/DDBJ whole genome shotgun (WGS) entry which is preliminary data.</text>
</comment>
<dbReference type="GO" id="GO:0030488">
    <property type="term" value="P:tRNA methylation"/>
    <property type="evidence" value="ECO:0007669"/>
    <property type="project" value="TreeGrafter"/>
</dbReference>
<dbReference type="AlphaFoldDB" id="A0A813G5I9"/>
<evidence type="ECO:0000259" key="2">
    <source>
        <dbReference type="Pfam" id="PF01170"/>
    </source>
</evidence>
<dbReference type="Gene3D" id="3.40.50.150">
    <property type="entry name" value="Vaccinia Virus protein VP39"/>
    <property type="match status" value="1"/>
</dbReference>
<feature type="compositionally biased region" description="Acidic residues" evidence="1">
    <location>
        <begin position="448"/>
        <end position="457"/>
    </location>
</feature>
<gene>
    <name evidence="3" type="ORF">PGLA1383_LOCUS35605</name>
</gene>
<feature type="domain" description="Ribosomal RNA large subunit methyltransferase K/L-like methyltransferase" evidence="2">
    <location>
        <begin position="271"/>
        <end position="407"/>
    </location>
</feature>
<evidence type="ECO:0000313" key="3">
    <source>
        <dbReference type="EMBL" id="CAE8617949.1"/>
    </source>
</evidence>
<proteinExistence type="predicted"/>
<keyword evidence="4" id="KW-1185">Reference proteome</keyword>
<feature type="region of interest" description="Disordered" evidence="1">
    <location>
        <begin position="421"/>
        <end position="457"/>
    </location>
</feature>
<dbReference type="InterPro" id="IPR000241">
    <property type="entry name" value="RlmKL-like_Mtase"/>
</dbReference>
<dbReference type="InterPro" id="IPR029063">
    <property type="entry name" value="SAM-dependent_MTases_sf"/>
</dbReference>
<dbReference type="GO" id="GO:0043527">
    <property type="term" value="C:tRNA methyltransferase complex"/>
    <property type="evidence" value="ECO:0007669"/>
    <property type="project" value="UniProtKB-ARBA"/>
</dbReference>
<name>A0A813G5I9_POLGL</name>
<accession>A0A813G5I9</accession>
<dbReference type="Pfam" id="PF01170">
    <property type="entry name" value="UPF0020"/>
    <property type="match status" value="1"/>
</dbReference>
<dbReference type="Gene3D" id="3.30.2130.30">
    <property type="match status" value="1"/>
</dbReference>
<dbReference type="SUPFAM" id="SSF143437">
    <property type="entry name" value="THUMP domain-like"/>
    <property type="match status" value="1"/>
</dbReference>
<protein>
    <recommendedName>
        <fullName evidence="2">Ribosomal RNA large subunit methyltransferase K/L-like methyltransferase domain-containing protein</fullName>
    </recommendedName>
</protein>
<sequence length="926" mass="99021">PMAAMNPLDAGFARDEESVVLLLVCQGLEDVCCAALQEADGSCRLKVLPAGGIDGEASCGKILLATCERDGVSRLLDLACQAPGVQSAFALLAAVEKLPPSLAGLVELAVALEASPRWPAAVGLWQSARARWLGCSIQAEEERREEYGTEFRLRRLLAAAAGSRKKKAPLRFRGSAVRDGQHEFDTSEVMGRLGGAAKRRMGWQVSLTKYDTELFAVVSHDVAVVGLPLFPEWRGKASGLSDRPERFFVLPREVRPYLRPDVHINCGRMRLRPSTCHLLLRLAGIKAGDKVLDPMGGVGTIAIEAAVHWPGVSARTSDISMDATKAAELNAAAARPCLASGSSLSVAQEDARCLQLEAGSMDAVVTDVPFGNRNRLVWVNGLLPAFTAELARVLRPGGRAVMLMTRAHARQILSLLTSDDAECAEEDPPEPLPGAGGNEEQELREGEGEGEAEVEDDFPGEAREAQLTALPVPAKGSLCEAFNQLACRKVVVGGWPAAALVLERTTSRFCSDRGAKALAQGEASVVAQAPSQGRGSGGKGKGKGGQSPAAPLGSLVKGEPSDCLLFLSPPWPPRLRKGHLTDVLMQRWPAHFPTESVTRRVVRRGRVWVQEASDSVGLPAPLRQPWWSDTIPATQTVLFVPDYPRRSPHESPLEVLFETDQAMTENGHVALQTVGVGVGVAARDVFQQQLDYTGPWKASLAPSTASDKLPAPAPVHFLEAELGGCVLVAKTASAALRLGFAHSPRRRLRAVVHGDAQASSLSLRTLAPSCSGLVVHRVAPSVRFGHISEVSCGVVGEVSAFRKGCANAGHTILGDTEFGGEDAPTVRRTQLFLVVETVLIPDLDKEGAEIAVSTPEGSIDRFQKLFAKEKEVWTWMQRDEAAGLTTGTGTNVIHTKTWAETAQRSASGVQKEERAEEVAVSREEKE</sequence>
<dbReference type="OrthoDB" id="426018at2759"/>
<dbReference type="GO" id="GO:0016423">
    <property type="term" value="F:tRNA (guanine) methyltransferase activity"/>
    <property type="evidence" value="ECO:0007669"/>
    <property type="project" value="TreeGrafter"/>
</dbReference>
<feature type="region of interest" description="Disordered" evidence="1">
    <location>
        <begin position="523"/>
        <end position="553"/>
    </location>
</feature>
<dbReference type="SUPFAM" id="SSF53335">
    <property type="entry name" value="S-adenosyl-L-methionine-dependent methyltransferases"/>
    <property type="match status" value="1"/>
</dbReference>
<evidence type="ECO:0000313" key="4">
    <source>
        <dbReference type="Proteomes" id="UP000654075"/>
    </source>
</evidence>